<accession>A0ABV4SYJ6</accession>
<feature type="transmembrane region" description="Helical" evidence="7">
    <location>
        <begin position="15"/>
        <end position="36"/>
    </location>
</feature>
<dbReference type="Gene3D" id="1.20.1740.10">
    <property type="entry name" value="Amino acid/polyamine transporter I"/>
    <property type="match status" value="1"/>
</dbReference>
<feature type="compositionally biased region" description="Polar residues" evidence="6">
    <location>
        <begin position="475"/>
        <end position="488"/>
    </location>
</feature>
<reference evidence="8 9" key="1">
    <citation type="submission" date="2024-08" db="EMBL/GenBank/DDBJ databases">
        <title>Genome sequence of Streptomyces aureus CACIA-1.46HGO.</title>
        <authorList>
            <person name="Evangelista-Martinez Z."/>
        </authorList>
    </citation>
    <scope>NUCLEOTIDE SEQUENCE [LARGE SCALE GENOMIC DNA]</scope>
    <source>
        <strain evidence="8 9">CACIA-1.46HGO</strain>
    </source>
</reference>
<feature type="transmembrane region" description="Helical" evidence="7">
    <location>
        <begin position="203"/>
        <end position="225"/>
    </location>
</feature>
<keyword evidence="2" id="KW-1003">Cell membrane</keyword>
<keyword evidence="9" id="KW-1185">Reference proteome</keyword>
<dbReference type="InterPro" id="IPR002293">
    <property type="entry name" value="AA/rel_permease1"/>
</dbReference>
<feature type="transmembrane region" description="Helical" evidence="7">
    <location>
        <begin position="165"/>
        <end position="183"/>
    </location>
</feature>
<keyword evidence="4 7" id="KW-1133">Transmembrane helix</keyword>
<dbReference type="PIRSF" id="PIRSF006060">
    <property type="entry name" value="AA_transporter"/>
    <property type="match status" value="1"/>
</dbReference>
<feature type="transmembrane region" description="Helical" evidence="7">
    <location>
        <begin position="332"/>
        <end position="351"/>
    </location>
</feature>
<dbReference type="Proteomes" id="UP001571476">
    <property type="component" value="Unassembled WGS sequence"/>
</dbReference>
<feature type="transmembrane region" description="Helical" evidence="7">
    <location>
        <begin position="85"/>
        <end position="115"/>
    </location>
</feature>
<dbReference type="PANTHER" id="PTHR42770">
    <property type="entry name" value="AMINO ACID TRANSPORTER-RELATED"/>
    <property type="match status" value="1"/>
</dbReference>
<evidence type="ECO:0000313" key="8">
    <source>
        <dbReference type="EMBL" id="MFA3843348.1"/>
    </source>
</evidence>
<dbReference type="InterPro" id="IPR050367">
    <property type="entry name" value="APC_superfamily"/>
</dbReference>
<evidence type="ECO:0000256" key="7">
    <source>
        <dbReference type="SAM" id="Phobius"/>
    </source>
</evidence>
<keyword evidence="5 7" id="KW-0472">Membrane</keyword>
<name>A0ABV4SYJ6_9ACTN</name>
<feature type="transmembrane region" description="Helical" evidence="7">
    <location>
        <begin position="42"/>
        <end position="64"/>
    </location>
</feature>
<comment type="caution">
    <text evidence="8">The sequence shown here is derived from an EMBL/GenBank/DDBJ whole genome shotgun (WGS) entry which is preliminary data.</text>
</comment>
<feature type="transmembrane region" description="Helical" evidence="7">
    <location>
        <begin position="357"/>
        <end position="379"/>
    </location>
</feature>
<gene>
    <name evidence="8" type="ORF">ACEG43_45780</name>
</gene>
<feature type="transmembrane region" description="Helical" evidence="7">
    <location>
        <begin position="287"/>
        <end position="312"/>
    </location>
</feature>
<evidence type="ECO:0000256" key="2">
    <source>
        <dbReference type="ARBA" id="ARBA00022475"/>
    </source>
</evidence>
<evidence type="ECO:0000256" key="6">
    <source>
        <dbReference type="SAM" id="MobiDB-lite"/>
    </source>
</evidence>
<feature type="transmembrane region" description="Helical" evidence="7">
    <location>
        <begin position="395"/>
        <end position="415"/>
    </location>
</feature>
<evidence type="ECO:0000256" key="4">
    <source>
        <dbReference type="ARBA" id="ARBA00022989"/>
    </source>
</evidence>
<sequence>MSQQLHKSLTWRDGLAIAMVIPNGLLLTVGYTVGAIGGWTAITIWCVGALVAFAQNMLFAETAAMFPGMSGGISRYATEGWKRYFAPLGAVASYGYWIGWSFSIAVNGAAIGHLITAQWFPHAPSIPFPGHRIGLPEALAVLAIAGGWACNYFGARLAASVSKAVAALVMCGLAVVVIAPFLHPGSWDASRLTWYHGGSWMTLIVWFYVTAWTTYGTEICASFAPEYRDTARDTAKALRLTSLISLGVFFVVPLATVGSVGEETLRSDPVGAFATAFTQALGGFSDFGVLILIVSMFFGMVSCTADGGRALYGLAREGMTVRQLDKVNRWGVPGRALTLDALVNAAIVVLLGEPLSILIASNFGYLVAMTLAVAGFLLLRKDRPDWPRPIRRARAWIPVAWAILAFNIVIVSVGVTHPSLAGYGGATESFLAVGILLISVVLYAYRRVVQDGERIAWRIEPPLVPEDEAAPQPPNSATARSTIPSNRS</sequence>
<keyword evidence="3 7" id="KW-0812">Transmembrane</keyword>
<dbReference type="RefSeq" id="WP_372567175.1">
    <property type="nucleotide sequence ID" value="NZ_JBGOSP010000057.1"/>
</dbReference>
<feature type="transmembrane region" description="Helical" evidence="7">
    <location>
        <begin position="421"/>
        <end position="445"/>
    </location>
</feature>
<evidence type="ECO:0000256" key="1">
    <source>
        <dbReference type="ARBA" id="ARBA00004651"/>
    </source>
</evidence>
<dbReference type="PANTHER" id="PTHR42770:SF7">
    <property type="entry name" value="MEMBRANE PROTEIN"/>
    <property type="match status" value="1"/>
</dbReference>
<evidence type="ECO:0000313" key="9">
    <source>
        <dbReference type="Proteomes" id="UP001571476"/>
    </source>
</evidence>
<proteinExistence type="predicted"/>
<dbReference type="EMBL" id="JBGOSP010000057">
    <property type="protein sequence ID" value="MFA3843348.1"/>
    <property type="molecule type" value="Genomic_DNA"/>
</dbReference>
<feature type="region of interest" description="Disordered" evidence="6">
    <location>
        <begin position="465"/>
        <end position="488"/>
    </location>
</feature>
<organism evidence="8 9">
    <name type="scientific">Streptomyces aureus</name>
    <dbReference type="NCBI Taxonomy" id="193461"/>
    <lineage>
        <taxon>Bacteria</taxon>
        <taxon>Bacillati</taxon>
        <taxon>Actinomycetota</taxon>
        <taxon>Actinomycetes</taxon>
        <taxon>Kitasatosporales</taxon>
        <taxon>Streptomycetaceae</taxon>
        <taxon>Streptomyces</taxon>
    </lineage>
</organism>
<feature type="transmembrane region" description="Helical" evidence="7">
    <location>
        <begin position="237"/>
        <end position="260"/>
    </location>
</feature>
<evidence type="ECO:0000256" key="5">
    <source>
        <dbReference type="ARBA" id="ARBA00023136"/>
    </source>
</evidence>
<feature type="transmembrane region" description="Helical" evidence="7">
    <location>
        <begin position="135"/>
        <end position="153"/>
    </location>
</feature>
<evidence type="ECO:0000256" key="3">
    <source>
        <dbReference type="ARBA" id="ARBA00022692"/>
    </source>
</evidence>
<protein>
    <submittedName>
        <fullName evidence="8">APC family permease</fullName>
    </submittedName>
</protein>
<comment type="subcellular location">
    <subcellularLocation>
        <location evidence="1">Cell membrane</location>
        <topology evidence="1">Multi-pass membrane protein</topology>
    </subcellularLocation>
</comment>
<dbReference type="Pfam" id="PF13520">
    <property type="entry name" value="AA_permease_2"/>
    <property type="match status" value="1"/>
</dbReference>